<dbReference type="PANTHER" id="PTHR37302">
    <property type="entry name" value="SLR1116 PROTEIN"/>
    <property type="match status" value="1"/>
</dbReference>
<name>A0ABU3LHT9_9FLAO</name>
<evidence type="ECO:0000256" key="1">
    <source>
        <dbReference type="ARBA" id="ARBA00008635"/>
    </source>
</evidence>
<comment type="similarity">
    <text evidence="1">Belongs to the DinB family.</text>
</comment>
<gene>
    <name evidence="3" type="ORF">RQM59_12925</name>
</gene>
<dbReference type="PANTHER" id="PTHR37302:SF3">
    <property type="entry name" value="DAMAGE-INDUCIBLE PROTEIN DINB"/>
    <property type="match status" value="1"/>
</dbReference>
<sequence length="154" mass="18347">MKIKPKSKMKEFFKDIFEYHNHFNQKLAEQLTENENEITSRTIPLFSHSINAQQIWNARILNKSQFGVHELHSLEECKRIDNDNFKNVIKILNERELDELISYCNSKGEEFKNSIQQILFHVANHFTHHKGQIISDLRQNGISPIVTDYIFYKR</sequence>
<dbReference type="InterPro" id="IPR007837">
    <property type="entry name" value="DinB"/>
</dbReference>
<dbReference type="EMBL" id="JAVTTO010000005">
    <property type="protein sequence ID" value="MDT7833290.1"/>
    <property type="molecule type" value="Genomic_DNA"/>
</dbReference>
<dbReference type="InterPro" id="IPR034660">
    <property type="entry name" value="DinB/YfiT-like"/>
</dbReference>
<protein>
    <submittedName>
        <fullName evidence="3">DinB family protein</fullName>
    </submittedName>
</protein>
<evidence type="ECO:0000313" key="4">
    <source>
        <dbReference type="Proteomes" id="UP001257277"/>
    </source>
</evidence>
<dbReference type="Pfam" id="PF05163">
    <property type="entry name" value="DinB"/>
    <property type="match status" value="1"/>
</dbReference>
<organism evidence="3 4">
    <name type="scientific">Asprobacillus argus</name>
    <dbReference type="NCBI Taxonomy" id="3076534"/>
    <lineage>
        <taxon>Bacteria</taxon>
        <taxon>Pseudomonadati</taxon>
        <taxon>Bacteroidota</taxon>
        <taxon>Flavobacteriia</taxon>
        <taxon>Flavobacteriales</taxon>
        <taxon>Flavobacteriaceae</taxon>
        <taxon>Asprobacillus</taxon>
    </lineage>
</organism>
<dbReference type="RefSeq" id="WP_349242543.1">
    <property type="nucleotide sequence ID" value="NZ_JAVTTO010000005.1"/>
</dbReference>
<comment type="caution">
    <text evidence="3">The sequence shown here is derived from an EMBL/GenBank/DDBJ whole genome shotgun (WGS) entry which is preliminary data.</text>
</comment>
<proteinExistence type="inferred from homology"/>
<dbReference type="Gene3D" id="1.20.120.450">
    <property type="entry name" value="dinb family like domain"/>
    <property type="match status" value="1"/>
</dbReference>
<keyword evidence="4" id="KW-1185">Reference proteome</keyword>
<dbReference type="Proteomes" id="UP001257277">
    <property type="component" value="Unassembled WGS sequence"/>
</dbReference>
<reference evidence="3 4" key="1">
    <citation type="submission" date="2023-09" db="EMBL/GenBank/DDBJ databases">
        <title>Novel taxa isolated from Blanes Bay.</title>
        <authorList>
            <person name="Rey-Velasco X."/>
            <person name="Lucena T."/>
        </authorList>
    </citation>
    <scope>NUCLEOTIDE SEQUENCE [LARGE SCALE GENOMIC DNA]</scope>
    <source>
        <strain evidence="3 4">S356</strain>
    </source>
</reference>
<evidence type="ECO:0000313" key="3">
    <source>
        <dbReference type="EMBL" id="MDT7833290.1"/>
    </source>
</evidence>
<evidence type="ECO:0000256" key="2">
    <source>
        <dbReference type="ARBA" id="ARBA00022723"/>
    </source>
</evidence>
<keyword evidence="2" id="KW-0479">Metal-binding</keyword>
<dbReference type="SUPFAM" id="SSF109854">
    <property type="entry name" value="DinB/YfiT-like putative metalloenzymes"/>
    <property type="match status" value="1"/>
</dbReference>
<accession>A0ABU3LHT9</accession>